<organism evidence="1 2">
    <name type="scientific">Candidatus Propionivibrio dominans</name>
    <dbReference type="NCBI Taxonomy" id="2954373"/>
    <lineage>
        <taxon>Bacteria</taxon>
        <taxon>Pseudomonadati</taxon>
        <taxon>Pseudomonadota</taxon>
        <taxon>Betaproteobacteria</taxon>
        <taxon>Rhodocyclales</taxon>
        <taxon>Rhodocyclaceae</taxon>
        <taxon>Propionivibrio</taxon>
    </lineage>
</organism>
<evidence type="ECO:0000313" key="2">
    <source>
        <dbReference type="Proteomes" id="UP000886602"/>
    </source>
</evidence>
<comment type="caution">
    <text evidence="1">The sequence shown here is derived from an EMBL/GenBank/DDBJ whole genome shotgun (WGS) entry which is preliminary data.</text>
</comment>
<proteinExistence type="predicted"/>
<accession>A0A9D7FG81</accession>
<evidence type="ECO:0000313" key="1">
    <source>
        <dbReference type="EMBL" id="MBK7425383.1"/>
    </source>
</evidence>
<protein>
    <recommendedName>
        <fullName evidence="3">Lipoprotein</fullName>
    </recommendedName>
</protein>
<gene>
    <name evidence="1" type="ORF">IPJ48_21155</name>
</gene>
<dbReference type="Proteomes" id="UP000886602">
    <property type="component" value="Unassembled WGS sequence"/>
</dbReference>
<name>A0A9D7FG81_9RHOO</name>
<dbReference type="EMBL" id="JADJNC010000067">
    <property type="protein sequence ID" value="MBK7425383.1"/>
    <property type="molecule type" value="Genomic_DNA"/>
</dbReference>
<dbReference type="AlphaFoldDB" id="A0A9D7FG81"/>
<evidence type="ECO:0008006" key="3">
    <source>
        <dbReference type="Google" id="ProtNLM"/>
    </source>
</evidence>
<reference evidence="1" key="1">
    <citation type="submission" date="2020-10" db="EMBL/GenBank/DDBJ databases">
        <title>Connecting structure to function with the recovery of over 1000 high-quality activated sludge metagenome-assembled genomes encoding full-length rRNA genes using long-read sequencing.</title>
        <authorList>
            <person name="Singleton C.M."/>
            <person name="Petriglieri F."/>
            <person name="Kristensen J.M."/>
            <person name="Kirkegaard R.H."/>
            <person name="Michaelsen T.Y."/>
            <person name="Andersen M.H."/>
            <person name="Karst S.M."/>
            <person name="Dueholm M.S."/>
            <person name="Nielsen P.H."/>
            <person name="Albertsen M."/>
        </authorList>
    </citation>
    <scope>NUCLEOTIDE SEQUENCE</scope>
    <source>
        <strain evidence="1">EsbW_18-Q3-R4-48_MAXAC.044</strain>
    </source>
</reference>
<sequence>MQNDFSALSRMALVGITALLSACAGYSGSNLKPGIATLPEVVASMGEPAMRWKDPDGREQLAYPRGPAGTQTFMVFIGADGRLERIEAVLDMEHFARIEPGKSDQSSVLRLLGPSAPLRTQYYRLSNELAWEWRFCDGGSRLAFSMSCSTPAPACAHNLPAP</sequence>